<accession>A6IF85</accession>
<organism evidence="2 3">
    <name type="scientific">Rattus norvegicus</name>
    <name type="common">Rat</name>
    <dbReference type="NCBI Taxonomy" id="10116"/>
    <lineage>
        <taxon>Eukaryota</taxon>
        <taxon>Metazoa</taxon>
        <taxon>Chordata</taxon>
        <taxon>Craniata</taxon>
        <taxon>Vertebrata</taxon>
        <taxon>Euteleostomi</taxon>
        <taxon>Mammalia</taxon>
        <taxon>Eutheria</taxon>
        <taxon>Euarchontoglires</taxon>
        <taxon>Glires</taxon>
        <taxon>Rodentia</taxon>
        <taxon>Myomorpha</taxon>
        <taxon>Muroidea</taxon>
        <taxon>Muridae</taxon>
        <taxon>Murinae</taxon>
        <taxon>Rattus</taxon>
    </lineage>
</organism>
<reference evidence="3" key="1">
    <citation type="submission" date="2005-09" db="EMBL/GenBank/DDBJ databases">
        <authorList>
            <person name="Mural R.J."/>
            <person name="Li P.W."/>
            <person name="Adams M.D."/>
            <person name="Amanatides P.G."/>
            <person name="Baden-Tillson H."/>
            <person name="Barnstead M."/>
            <person name="Chin S.H."/>
            <person name="Dew I."/>
            <person name="Evans C.A."/>
            <person name="Ferriera S."/>
            <person name="Flanigan M."/>
            <person name="Fosler C."/>
            <person name="Glodek A."/>
            <person name="Gu Z."/>
            <person name="Holt R.A."/>
            <person name="Jennings D."/>
            <person name="Kraft C.L."/>
            <person name="Lu F."/>
            <person name="Nguyen T."/>
            <person name="Nusskern D.R."/>
            <person name="Pfannkoch C.M."/>
            <person name="Sitter C."/>
            <person name="Sutton G.G."/>
            <person name="Venter J.C."/>
            <person name="Wang Z."/>
            <person name="Woodage T."/>
            <person name="Zheng X.H."/>
            <person name="Zhong F."/>
        </authorList>
    </citation>
    <scope>NUCLEOTIDE SEQUENCE [LARGE SCALE GENOMIC DNA]</scope>
    <source>
        <strain>BN</strain>
        <strain evidence="3">Sprague-Dawley</strain>
    </source>
</reference>
<name>A6IF85_RAT</name>
<feature type="coiled-coil region" evidence="1">
    <location>
        <begin position="20"/>
        <end position="47"/>
    </location>
</feature>
<evidence type="ECO:0000313" key="2">
    <source>
        <dbReference type="EMBL" id="EDM15525.1"/>
    </source>
</evidence>
<gene>
    <name evidence="2" type="primary">RGD1565474_predicted</name>
    <name evidence="2" type="ORF">rCG_28030</name>
</gene>
<evidence type="ECO:0000256" key="1">
    <source>
        <dbReference type="SAM" id="Coils"/>
    </source>
</evidence>
<sequence>MVKVLISLLTKPKRFNVTPRIELERDVDQMMQKMKAELVERREVEEKWGYLNIQSGDEKMLPSDNGTQLHG</sequence>
<keyword evidence="1" id="KW-0175">Coiled coil</keyword>
<protein>
    <submittedName>
        <fullName evidence="2">Similar to mKIAA0738 protein (Predicted), isoform CRA_c</fullName>
    </submittedName>
</protein>
<dbReference type="AlphaFoldDB" id="A6IF85"/>
<dbReference type="Proteomes" id="UP000234681">
    <property type="component" value="Chromosome 4"/>
</dbReference>
<evidence type="ECO:0000313" key="3">
    <source>
        <dbReference type="Proteomes" id="UP000234681"/>
    </source>
</evidence>
<proteinExistence type="predicted"/>
<dbReference type="EMBL" id="CH473959">
    <property type="protein sequence ID" value="EDM15525.1"/>
    <property type="molecule type" value="Genomic_DNA"/>
</dbReference>